<dbReference type="SUPFAM" id="SSF47384">
    <property type="entry name" value="Homodimeric domain of signal transducing histidine kinase"/>
    <property type="match status" value="1"/>
</dbReference>
<dbReference type="Pfam" id="PF00512">
    <property type="entry name" value="HisKA"/>
    <property type="match status" value="1"/>
</dbReference>
<dbReference type="PRINTS" id="PR00344">
    <property type="entry name" value="BCTRLSENSOR"/>
</dbReference>
<dbReference type="HOGENOM" id="CLU_000445_89_2_11"/>
<sequence>MTTDLPLPERSAADEAAEWLPDGLVAVTAPGLIESVNAVALRITGLTREQVVGAPLEVGLPLRDHEGRAWWEVASPFNGLDTRTGHREKLLYLPSGREVLTTARYVRDGRRGPVVVVLIGLRDGEGRRRAERANAALISTIAHELRSPLTGVKGFSATLLRRWDRFTDEQKRFMIETIEADADRVTRLITELLDVSRIDARRLTIHARPVDLRVVLGRAVERLVASGGQCTVTTNVGAPEVWADPDRLEQMLSNLLDNAVRHARAHIHLSSRPGPDGTVDICVDDDGPGVPVEQRELVFGKFFHGRSPGSTGLGLYIVRGLAEAQGGSVVLQEAPDGGARVRISLPAGQED</sequence>
<evidence type="ECO:0000313" key="10">
    <source>
        <dbReference type="EMBL" id="CCH68550.1"/>
    </source>
</evidence>
<accession>N0DYY2</accession>
<dbReference type="PROSITE" id="PS50112">
    <property type="entry name" value="PAS"/>
    <property type="match status" value="1"/>
</dbReference>
<dbReference type="InterPro" id="IPR036097">
    <property type="entry name" value="HisK_dim/P_sf"/>
</dbReference>
<dbReference type="Gene3D" id="3.30.565.10">
    <property type="entry name" value="Histidine kinase-like ATPase, C-terminal domain"/>
    <property type="match status" value="1"/>
</dbReference>
<dbReference type="Proteomes" id="UP000013167">
    <property type="component" value="Unassembled WGS sequence"/>
</dbReference>
<evidence type="ECO:0000256" key="5">
    <source>
        <dbReference type="ARBA" id="ARBA00022679"/>
    </source>
</evidence>
<dbReference type="GO" id="GO:0005886">
    <property type="term" value="C:plasma membrane"/>
    <property type="evidence" value="ECO:0007669"/>
    <property type="project" value="UniProtKB-SubCell"/>
</dbReference>
<dbReference type="InterPro" id="IPR003661">
    <property type="entry name" value="HisK_dim/P_dom"/>
</dbReference>
<dbReference type="InterPro" id="IPR000014">
    <property type="entry name" value="PAS"/>
</dbReference>
<keyword evidence="4" id="KW-0597">Phosphoprotein</keyword>
<dbReference type="InterPro" id="IPR035965">
    <property type="entry name" value="PAS-like_dom_sf"/>
</dbReference>
<evidence type="ECO:0000313" key="11">
    <source>
        <dbReference type="Proteomes" id="UP000013167"/>
    </source>
</evidence>
<dbReference type="GO" id="GO:0000155">
    <property type="term" value="F:phosphorelay sensor kinase activity"/>
    <property type="evidence" value="ECO:0007669"/>
    <property type="project" value="InterPro"/>
</dbReference>
<keyword evidence="7" id="KW-0902">Two-component regulatory system</keyword>
<gene>
    <name evidence="10" type="ORF">BN10_1060022</name>
</gene>
<dbReference type="PANTHER" id="PTHR43711:SF1">
    <property type="entry name" value="HISTIDINE KINASE 1"/>
    <property type="match status" value="1"/>
</dbReference>
<evidence type="ECO:0000259" key="8">
    <source>
        <dbReference type="PROSITE" id="PS50109"/>
    </source>
</evidence>
<keyword evidence="11" id="KW-1185">Reference proteome</keyword>
<name>N0DYY2_9MICO</name>
<dbReference type="Pfam" id="PF02518">
    <property type="entry name" value="HATPase_c"/>
    <property type="match status" value="1"/>
</dbReference>
<evidence type="ECO:0000256" key="6">
    <source>
        <dbReference type="ARBA" id="ARBA00022777"/>
    </source>
</evidence>
<dbReference type="CDD" id="cd00130">
    <property type="entry name" value="PAS"/>
    <property type="match status" value="1"/>
</dbReference>
<evidence type="ECO:0000256" key="1">
    <source>
        <dbReference type="ARBA" id="ARBA00000085"/>
    </source>
</evidence>
<dbReference type="InterPro" id="IPR050736">
    <property type="entry name" value="Sensor_HK_Regulatory"/>
</dbReference>
<dbReference type="SMART" id="SM00387">
    <property type="entry name" value="HATPase_c"/>
    <property type="match status" value="1"/>
</dbReference>
<protein>
    <recommendedName>
        <fullName evidence="3">histidine kinase</fullName>
        <ecNumber evidence="3">2.7.13.3</ecNumber>
    </recommendedName>
</protein>
<dbReference type="Gene3D" id="1.10.287.130">
    <property type="match status" value="1"/>
</dbReference>
<dbReference type="InterPro" id="IPR005467">
    <property type="entry name" value="His_kinase_dom"/>
</dbReference>
<dbReference type="CDD" id="cd00082">
    <property type="entry name" value="HisKA"/>
    <property type="match status" value="1"/>
</dbReference>
<dbReference type="STRING" id="1193181.BN10_1060022"/>
<dbReference type="EC" id="2.7.13.3" evidence="3"/>
<dbReference type="EMBL" id="CAIZ01000009">
    <property type="protein sequence ID" value="CCH68550.1"/>
    <property type="molecule type" value="Genomic_DNA"/>
</dbReference>
<dbReference type="InterPro" id="IPR003594">
    <property type="entry name" value="HATPase_dom"/>
</dbReference>
<dbReference type="PANTHER" id="PTHR43711">
    <property type="entry name" value="TWO-COMPONENT HISTIDINE KINASE"/>
    <property type="match status" value="1"/>
</dbReference>
<evidence type="ECO:0000256" key="4">
    <source>
        <dbReference type="ARBA" id="ARBA00022553"/>
    </source>
</evidence>
<dbReference type="SUPFAM" id="SSF55785">
    <property type="entry name" value="PYP-like sensor domain (PAS domain)"/>
    <property type="match status" value="1"/>
</dbReference>
<dbReference type="SMART" id="SM00388">
    <property type="entry name" value="HisKA"/>
    <property type="match status" value="1"/>
</dbReference>
<feature type="domain" description="PAS" evidence="9">
    <location>
        <begin position="9"/>
        <end position="53"/>
    </location>
</feature>
<dbReference type="Gene3D" id="3.30.450.20">
    <property type="entry name" value="PAS domain"/>
    <property type="match status" value="1"/>
</dbReference>
<comment type="subcellular location">
    <subcellularLocation>
        <location evidence="2">Cell membrane</location>
    </subcellularLocation>
</comment>
<reference evidence="10 11" key="1">
    <citation type="journal article" date="2013" name="ISME J.">
        <title>A metabolic model for members of the genus Tetrasphaera involved in enhanced biological phosphorus removal.</title>
        <authorList>
            <person name="Kristiansen R."/>
            <person name="Nguyen H.T.T."/>
            <person name="Saunders A.M."/>
            <person name="Nielsen J.L."/>
            <person name="Wimmer R."/>
            <person name="Le V.Q."/>
            <person name="McIlroy S.J."/>
            <person name="Petrovski S."/>
            <person name="Seviour R.J."/>
            <person name="Calteau A."/>
            <person name="Nielsen K.L."/>
            <person name="Nielsen P.H."/>
        </authorList>
    </citation>
    <scope>NUCLEOTIDE SEQUENCE [LARGE SCALE GENOMIC DNA]</scope>
    <source>
        <strain evidence="10 11">Lp2</strain>
    </source>
</reference>
<evidence type="ECO:0000256" key="7">
    <source>
        <dbReference type="ARBA" id="ARBA00023012"/>
    </source>
</evidence>
<proteinExistence type="predicted"/>
<dbReference type="eggNOG" id="COG2205">
    <property type="taxonomic scope" value="Bacteria"/>
</dbReference>
<dbReference type="SUPFAM" id="SSF55874">
    <property type="entry name" value="ATPase domain of HSP90 chaperone/DNA topoisomerase II/histidine kinase"/>
    <property type="match status" value="1"/>
</dbReference>
<evidence type="ECO:0000256" key="3">
    <source>
        <dbReference type="ARBA" id="ARBA00012438"/>
    </source>
</evidence>
<organism evidence="10 11">
    <name type="scientific">Phycicoccus elongatus Lp2</name>
    <dbReference type="NCBI Taxonomy" id="1193181"/>
    <lineage>
        <taxon>Bacteria</taxon>
        <taxon>Bacillati</taxon>
        <taxon>Actinomycetota</taxon>
        <taxon>Actinomycetes</taxon>
        <taxon>Micrococcales</taxon>
        <taxon>Intrasporangiaceae</taxon>
        <taxon>Phycicoccus</taxon>
    </lineage>
</organism>
<evidence type="ECO:0000259" key="9">
    <source>
        <dbReference type="PROSITE" id="PS50112"/>
    </source>
</evidence>
<dbReference type="AlphaFoldDB" id="N0DYY2"/>
<dbReference type="InterPro" id="IPR004358">
    <property type="entry name" value="Sig_transdc_His_kin-like_C"/>
</dbReference>
<dbReference type="InterPro" id="IPR036890">
    <property type="entry name" value="HATPase_C_sf"/>
</dbReference>
<evidence type="ECO:0000256" key="2">
    <source>
        <dbReference type="ARBA" id="ARBA00004236"/>
    </source>
</evidence>
<keyword evidence="5" id="KW-0808">Transferase</keyword>
<keyword evidence="6" id="KW-0418">Kinase</keyword>
<comment type="catalytic activity">
    <reaction evidence="1">
        <text>ATP + protein L-histidine = ADP + protein N-phospho-L-histidine.</text>
        <dbReference type="EC" id="2.7.13.3"/>
    </reaction>
</comment>
<comment type="caution">
    <text evidence="10">The sequence shown here is derived from an EMBL/GenBank/DDBJ whole genome shotgun (WGS) entry which is preliminary data.</text>
</comment>
<dbReference type="PROSITE" id="PS50109">
    <property type="entry name" value="HIS_KIN"/>
    <property type="match status" value="1"/>
</dbReference>
<dbReference type="RefSeq" id="WP_010851454.1">
    <property type="nucleotide sequence ID" value="NZ_HF570956.1"/>
</dbReference>
<feature type="domain" description="Histidine kinase" evidence="8">
    <location>
        <begin position="140"/>
        <end position="349"/>
    </location>
</feature>